<dbReference type="OrthoDB" id="5392447at2759"/>
<dbReference type="Pfam" id="PF12311">
    <property type="entry name" value="DUF3632"/>
    <property type="match status" value="1"/>
</dbReference>
<gene>
    <name evidence="1" type="ORF">K460DRAFT_300100</name>
</gene>
<reference evidence="1" key="1">
    <citation type="submission" date="2020-01" db="EMBL/GenBank/DDBJ databases">
        <authorList>
            <consortium name="DOE Joint Genome Institute"/>
            <person name="Haridas S."/>
            <person name="Albert R."/>
            <person name="Binder M."/>
            <person name="Bloem J."/>
            <person name="Labutti K."/>
            <person name="Salamov A."/>
            <person name="Andreopoulos B."/>
            <person name="Baker S.E."/>
            <person name="Barry K."/>
            <person name="Bills G."/>
            <person name="Bluhm B.H."/>
            <person name="Cannon C."/>
            <person name="Castanera R."/>
            <person name="Culley D.E."/>
            <person name="Daum C."/>
            <person name="Ezra D."/>
            <person name="Gonzalez J.B."/>
            <person name="Henrissat B."/>
            <person name="Kuo A."/>
            <person name="Liang C."/>
            <person name="Lipzen A."/>
            <person name="Lutzoni F."/>
            <person name="Magnuson J."/>
            <person name="Mondo S."/>
            <person name="Nolan M."/>
            <person name="Ohm R."/>
            <person name="Pangilinan J."/>
            <person name="Park H.-J."/>
            <person name="Ramirez L."/>
            <person name="Alfaro M."/>
            <person name="Sun H."/>
            <person name="Tritt A."/>
            <person name="Yoshinaga Y."/>
            <person name="Zwiers L.-H."/>
            <person name="Turgeon B.G."/>
            <person name="Goodwin S.B."/>
            <person name="Spatafora J.W."/>
            <person name="Crous P.W."/>
            <person name="Grigoriev I.V."/>
        </authorList>
    </citation>
    <scope>NUCLEOTIDE SEQUENCE</scope>
    <source>
        <strain evidence="1">CBS 394.84</strain>
    </source>
</reference>
<evidence type="ECO:0000313" key="1">
    <source>
        <dbReference type="EMBL" id="KAF1852227.1"/>
    </source>
</evidence>
<comment type="caution">
    <text evidence="1">The sequence shown here is derived from an EMBL/GenBank/DDBJ whole genome shotgun (WGS) entry which is preliminary data.</text>
</comment>
<dbReference type="InterPro" id="IPR022085">
    <property type="entry name" value="OpdG"/>
</dbReference>
<feature type="non-terminal residue" evidence="1">
    <location>
        <position position="196"/>
    </location>
</feature>
<proteinExistence type="predicted"/>
<dbReference type="GeneID" id="63847074"/>
<dbReference type="AlphaFoldDB" id="A0A9P4GUU1"/>
<sequence length="196" mass="21710">MSDDWFSSKLAPEGNANDGCCPEEAEALKDFLRYKTTATEAAQTMTRPVLTAGSPKDDLSRLYILLLDALVELPSKHIELLLELLQAIENLPEPDFTAVQQSKRPHEKLWKGLPHFANLCYDVGYRSGSWKMDAEATGAPKRDALRDEHIRRAEIEARLVMAGLAGIPIDWGYEVVVGALQCDEALLDFEVPAAAE</sequence>
<name>A0A9P4GUU1_9PLEO</name>
<dbReference type="RefSeq" id="XP_040794790.1">
    <property type="nucleotide sequence ID" value="XM_040929822.1"/>
</dbReference>
<keyword evidence="2" id="KW-1185">Reference proteome</keyword>
<organism evidence="1 2">
    <name type="scientific">Cucurbitaria berberidis CBS 394.84</name>
    <dbReference type="NCBI Taxonomy" id="1168544"/>
    <lineage>
        <taxon>Eukaryota</taxon>
        <taxon>Fungi</taxon>
        <taxon>Dikarya</taxon>
        <taxon>Ascomycota</taxon>
        <taxon>Pezizomycotina</taxon>
        <taxon>Dothideomycetes</taxon>
        <taxon>Pleosporomycetidae</taxon>
        <taxon>Pleosporales</taxon>
        <taxon>Pleosporineae</taxon>
        <taxon>Cucurbitariaceae</taxon>
        <taxon>Cucurbitaria</taxon>
    </lineage>
</organism>
<evidence type="ECO:0000313" key="2">
    <source>
        <dbReference type="Proteomes" id="UP000800039"/>
    </source>
</evidence>
<accession>A0A9P4GUU1</accession>
<protein>
    <submittedName>
        <fullName evidence="1">Uncharacterized protein</fullName>
    </submittedName>
</protein>
<dbReference type="Proteomes" id="UP000800039">
    <property type="component" value="Unassembled WGS sequence"/>
</dbReference>
<dbReference type="EMBL" id="ML976614">
    <property type="protein sequence ID" value="KAF1852227.1"/>
    <property type="molecule type" value="Genomic_DNA"/>
</dbReference>